<organism evidence="9 10">
    <name type="scientific">Microvenator marinus</name>
    <dbReference type="NCBI Taxonomy" id="2600177"/>
    <lineage>
        <taxon>Bacteria</taxon>
        <taxon>Deltaproteobacteria</taxon>
        <taxon>Bradymonadales</taxon>
        <taxon>Microvenatoraceae</taxon>
        <taxon>Microvenator</taxon>
    </lineage>
</organism>
<dbReference type="Proteomes" id="UP000321595">
    <property type="component" value="Chromosome"/>
</dbReference>
<dbReference type="AlphaFoldDB" id="A0A5B8XQI7"/>
<sequence length="470" mass="53430">MSDPRVLESPEEVLSTLHADGRRRWLYPVPSHGKFWKARFVVAWALIAFFVGLPLVKIGGKPAIFLDIMHREFTFFGLTLYATDTLLYMFAMIIGVFSVIVVTAVFGRVWCGWGCPQTVYLEFVFRPIERLIEGKENQRRRRDEAGSSFDKLWRKTLKFIIYSILSVGLAHTFVAYFVSWDSLIEWMTGPPAEHWGFFVMMAITSALILFDFGYFREQMCTIACPYARIQSVLQDEDSMIVSYDPNRGEPRGKRSKAQYTQEREGVKLNLGDCINCFACVRTCPTGIDIRDGLQMECVGCTQCMDACDAIMISIAKPVGLIRYTSENALENKPSKILRPRTMLYAVVFVLLSSAFFWLLTHREPIDLNVTRAATDPYVMVGDKVMNQLKFRVQNRTGQDGEFRFIIPEPPGVEIKLQGLTSLQIEDGKTERIGAFILVPKEAFQKGSVKTRIQVTNGQEVAEFPYTLIGP</sequence>
<keyword evidence="10" id="KW-1185">Reference proteome</keyword>
<feature type="transmembrane region" description="Helical" evidence="7">
    <location>
        <begin position="36"/>
        <end position="56"/>
    </location>
</feature>
<feature type="transmembrane region" description="Helical" evidence="7">
    <location>
        <begin position="159"/>
        <end position="180"/>
    </location>
</feature>
<feature type="domain" description="4Fe-4S ferredoxin-type" evidence="8">
    <location>
        <begin position="264"/>
        <end position="292"/>
    </location>
</feature>
<dbReference type="PANTHER" id="PTHR30176">
    <property type="entry name" value="FERREDOXIN-TYPE PROTEIN NAPH"/>
    <property type="match status" value="1"/>
</dbReference>
<dbReference type="PANTHER" id="PTHR30176:SF3">
    <property type="entry name" value="FERREDOXIN-TYPE PROTEIN NAPH"/>
    <property type="match status" value="1"/>
</dbReference>
<dbReference type="Gene3D" id="1.10.1060.10">
    <property type="entry name" value="Alpha-helical ferredoxin"/>
    <property type="match status" value="1"/>
</dbReference>
<gene>
    <name evidence="9" type="primary">ccoG</name>
    <name evidence="9" type="ORF">FRD01_11120</name>
</gene>
<name>A0A5B8XQI7_9DELT</name>
<dbReference type="PROSITE" id="PS00198">
    <property type="entry name" value="4FE4S_FER_1"/>
    <property type="match status" value="1"/>
</dbReference>
<evidence type="ECO:0000256" key="6">
    <source>
        <dbReference type="ARBA" id="ARBA00023014"/>
    </source>
</evidence>
<feature type="transmembrane region" description="Helical" evidence="7">
    <location>
        <begin position="195"/>
        <end position="215"/>
    </location>
</feature>
<keyword evidence="2" id="KW-0004">4Fe-4S</keyword>
<dbReference type="GO" id="GO:0005886">
    <property type="term" value="C:plasma membrane"/>
    <property type="evidence" value="ECO:0007669"/>
    <property type="project" value="TreeGrafter"/>
</dbReference>
<dbReference type="GO" id="GO:0046872">
    <property type="term" value="F:metal ion binding"/>
    <property type="evidence" value="ECO:0007669"/>
    <property type="project" value="UniProtKB-KW"/>
</dbReference>
<evidence type="ECO:0000256" key="1">
    <source>
        <dbReference type="ARBA" id="ARBA00022448"/>
    </source>
</evidence>
<dbReference type="RefSeq" id="WP_146959608.1">
    <property type="nucleotide sequence ID" value="NZ_CP042467.1"/>
</dbReference>
<evidence type="ECO:0000259" key="8">
    <source>
        <dbReference type="PROSITE" id="PS51379"/>
    </source>
</evidence>
<evidence type="ECO:0000256" key="4">
    <source>
        <dbReference type="ARBA" id="ARBA00022982"/>
    </source>
</evidence>
<keyword evidence="7" id="KW-1133">Transmembrane helix</keyword>
<keyword evidence="4" id="KW-0249">Electron transport</keyword>
<evidence type="ECO:0000256" key="5">
    <source>
        <dbReference type="ARBA" id="ARBA00023004"/>
    </source>
</evidence>
<dbReference type="InterPro" id="IPR051684">
    <property type="entry name" value="Electron_Trans/Redox"/>
</dbReference>
<keyword evidence="7" id="KW-0472">Membrane</keyword>
<dbReference type="Pfam" id="PF11614">
    <property type="entry name" value="FixG_C"/>
    <property type="match status" value="1"/>
</dbReference>
<dbReference type="SUPFAM" id="SSF54862">
    <property type="entry name" value="4Fe-4S ferredoxins"/>
    <property type="match status" value="1"/>
</dbReference>
<evidence type="ECO:0000313" key="9">
    <source>
        <dbReference type="EMBL" id="QED27774.1"/>
    </source>
</evidence>
<feature type="transmembrane region" description="Helical" evidence="7">
    <location>
        <begin position="341"/>
        <end position="359"/>
    </location>
</feature>
<evidence type="ECO:0000256" key="3">
    <source>
        <dbReference type="ARBA" id="ARBA00022723"/>
    </source>
</evidence>
<keyword evidence="6" id="KW-0411">Iron-sulfur</keyword>
<dbReference type="Pfam" id="PF12801">
    <property type="entry name" value="Fer4_5"/>
    <property type="match status" value="1"/>
</dbReference>
<dbReference type="OrthoDB" id="9811700at2"/>
<dbReference type="InterPro" id="IPR017900">
    <property type="entry name" value="4Fe4S_Fe_S_CS"/>
</dbReference>
<feature type="transmembrane region" description="Helical" evidence="7">
    <location>
        <begin position="88"/>
        <end position="111"/>
    </location>
</feature>
<dbReference type="NCBIfam" id="TIGR02745">
    <property type="entry name" value="ccoG_rdxA_fixG"/>
    <property type="match status" value="1"/>
</dbReference>
<dbReference type="EMBL" id="CP042467">
    <property type="protein sequence ID" value="QED27774.1"/>
    <property type="molecule type" value="Genomic_DNA"/>
</dbReference>
<dbReference type="PROSITE" id="PS51379">
    <property type="entry name" value="4FE4S_FER_2"/>
    <property type="match status" value="1"/>
</dbReference>
<evidence type="ECO:0000256" key="2">
    <source>
        <dbReference type="ARBA" id="ARBA00022485"/>
    </source>
</evidence>
<evidence type="ECO:0000256" key="7">
    <source>
        <dbReference type="SAM" id="Phobius"/>
    </source>
</evidence>
<keyword evidence="3" id="KW-0479">Metal-binding</keyword>
<evidence type="ECO:0000313" key="10">
    <source>
        <dbReference type="Proteomes" id="UP000321595"/>
    </source>
</evidence>
<dbReference type="Pfam" id="PF13746">
    <property type="entry name" value="Fer4_18"/>
    <property type="match status" value="1"/>
</dbReference>
<accession>A0A5B8XQI7</accession>
<dbReference type="InterPro" id="IPR013783">
    <property type="entry name" value="Ig-like_fold"/>
</dbReference>
<dbReference type="KEGG" id="bbae:FRD01_11120"/>
<dbReference type="InterPro" id="IPR014116">
    <property type="entry name" value="Cyt_c_oxidase_cbb3_FixG"/>
</dbReference>
<dbReference type="Gene3D" id="2.60.40.10">
    <property type="entry name" value="Immunoglobulins"/>
    <property type="match status" value="1"/>
</dbReference>
<dbReference type="InterPro" id="IPR009051">
    <property type="entry name" value="Helical_ferredxn"/>
</dbReference>
<dbReference type="GO" id="GO:0051539">
    <property type="term" value="F:4 iron, 4 sulfur cluster binding"/>
    <property type="evidence" value="ECO:0007669"/>
    <property type="project" value="UniProtKB-KW"/>
</dbReference>
<keyword evidence="1" id="KW-0813">Transport</keyword>
<protein>
    <submittedName>
        <fullName evidence="9">Cytochrome c oxidase accessory protein CcoG</fullName>
    </submittedName>
</protein>
<proteinExistence type="predicted"/>
<reference evidence="9 10" key="1">
    <citation type="submission" date="2019-08" db="EMBL/GenBank/DDBJ databases">
        <authorList>
            <person name="Liang Q."/>
        </authorList>
    </citation>
    <scope>NUCLEOTIDE SEQUENCE [LARGE SCALE GENOMIC DNA]</scope>
    <source>
        <strain evidence="9 10">V1718</strain>
    </source>
</reference>
<dbReference type="InterPro" id="IPR032879">
    <property type="entry name" value="FixG_C"/>
</dbReference>
<keyword evidence="7" id="KW-0812">Transmembrane</keyword>
<keyword evidence="5" id="KW-0408">Iron</keyword>
<dbReference type="InterPro" id="IPR017896">
    <property type="entry name" value="4Fe4S_Fe-S-bd"/>
</dbReference>